<name>A0A5M3MI47_CONPW</name>
<accession>A0A5M3MI47</accession>
<dbReference type="EMBL" id="JH711581">
    <property type="protein sequence ID" value="EIW78763.1"/>
    <property type="molecule type" value="Genomic_DNA"/>
</dbReference>
<keyword evidence="2" id="KW-1185">Reference proteome</keyword>
<dbReference type="RefSeq" id="XP_007770559.1">
    <property type="nucleotide sequence ID" value="XM_007772369.1"/>
</dbReference>
<dbReference type="KEGG" id="cput:CONPUDRAFT_126538"/>
<protein>
    <submittedName>
        <fullName evidence="1">Uncharacterized protein</fullName>
    </submittedName>
</protein>
<dbReference type="AlphaFoldDB" id="A0A5M3MI47"/>
<sequence>MRNNRTPLIAQFDSTFVSPGPQQTEELRAVFVKMTSIHEDADVILDLVGTLCQDLRALRDEVGLKNLPFAPFALACIEADVVPTMTELSRREWYGTSTPNAVYMAQFWALESLSSLMAMGDVSERRSLVQALLQEGALDVCVKNLRHEFCFLHQNAATTLHNFAFASILGETIPPSKAADVIEAVCVFALQGPEETIAQMHDPETSWQRAMFMDKKNETPKKVEDFPPHFYALTVDNAMFAAHAVLCTFPPQSRQFCLAILKEKPHIIDLLLDCAILDRPEHYPQSKASMYACRTLLLLFALPSHAIPGVTKPDKKSREWKAFSQALTILTSRTDWLERLIEVWMHVEEEDKDHVAMYIHESVREGSTGVDPYERDSLWNVSKTRVECLASTLQLIDILTHNAESCGISNAQIESLLHIAYQGCVKCSKPLNECKTADEAVWALELDKDIYDTPHLMNPSGSMPTETPFSVPPRETIGPIALVRLIVVLAQRKALDGIQTLLKPPNGLTSSTSLAHIQHITHPDMICRIIKLSLTRILERIEDAREHLASKKDAHCFNTVCMKFLSAAELAAALIALDDNTDGRYTAEIRGARKQLVIALGNAAQMALNLKHYQRALGYATSAVAATERIPPEEGLSSEVIERNKRRFIQASAGLQRPR</sequence>
<evidence type="ECO:0000313" key="2">
    <source>
        <dbReference type="Proteomes" id="UP000053558"/>
    </source>
</evidence>
<dbReference type="Proteomes" id="UP000053558">
    <property type="component" value="Unassembled WGS sequence"/>
</dbReference>
<proteinExistence type="predicted"/>
<dbReference type="OrthoDB" id="2932645at2759"/>
<comment type="caution">
    <text evidence="1">The sequence shown here is derived from an EMBL/GenBank/DDBJ whole genome shotgun (WGS) entry which is preliminary data.</text>
</comment>
<dbReference type="GeneID" id="19199986"/>
<evidence type="ECO:0000313" key="1">
    <source>
        <dbReference type="EMBL" id="EIW78763.1"/>
    </source>
</evidence>
<organism evidence="1 2">
    <name type="scientific">Coniophora puteana (strain RWD-64-598)</name>
    <name type="common">Brown rot fungus</name>
    <dbReference type="NCBI Taxonomy" id="741705"/>
    <lineage>
        <taxon>Eukaryota</taxon>
        <taxon>Fungi</taxon>
        <taxon>Dikarya</taxon>
        <taxon>Basidiomycota</taxon>
        <taxon>Agaricomycotina</taxon>
        <taxon>Agaricomycetes</taxon>
        <taxon>Agaricomycetidae</taxon>
        <taxon>Boletales</taxon>
        <taxon>Coniophorineae</taxon>
        <taxon>Coniophoraceae</taxon>
        <taxon>Coniophora</taxon>
    </lineage>
</organism>
<reference evidence="2" key="1">
    <citation type="journal article" date="2012" name="Science">
        <title>The Paleozoic origin of enzymatic lignin decomposition reconstructed from 31 fungal genomes.</title>
        <authorList>
            <person name="Floudas D."/>
            <person name="Binder M."/>
            <person name="Riley R."/>
            <person name="Barry K."/>
            <person name="Blanchette R.A."/>
            <person name="Henrissat B."/>
            <person name="Martinez A.T."/>
            <person name="Otillar R."/>
            <person name="Spatafora J.W."/>
            <person name="Yadav J.S."/>
            <person name="Aerts A."/>
            <person name="Benoit I."/>
            <person name="Boyd A."/>
            <person name="Carlson A."/>
            <person name="Copeland A."/>
            <person name="Coutinho P.M."/>
            <person name="de Vries R.P."/>
            <person name="Ferreira P."/>
            <person name="Findley K."/>
            <person name="Foster B."/>
            <person name="Gaskell J."/>
            <person name="Glotzer D."/>
            <person name="Gorecki P."/>
            <person name="Heitman J."/>
            <person name="Hesse C."/>
            <person name="Hori C."/>
            <person name="Igarashi K."/>
            <person name="Jurgens J.A."/>
            <person name="Kallen N."/>
            <person name="Kersten P."/>
            <person name="Kohler A."/>
            <person name="Kuees U."/>
            <person name="Kumar T.K.A."/>
            <person name="Kuo A."/>
            <person name="LaButti K."/>
            <person name="Larrondo L.F."/>
            <person name="Lindquist E."/>
            <person name="Ling A."/>
            <person name="Lombard V."/>
            <person name="Lucas S."/>
            <person name="Lundell T."/>
            <person name="Martin R."/>
            <person name="McLaughlin D.J."/>
            <person name="Morgenstern I."/>
            <person name="Morin E."/>
            <person name="Murat C."/>
            <person name="Nagy L.G."/>
            <person name="Nolan M."/>
            <person name="Ohm R.A."/>
            <person name="Patyshakuliyeva A."/>
            <person name="Rokas A."/>
            <person name="Ruiz-Duenas F.J."/>
            <person name="Sabat G."/>
            <person name="Salamov A."/>
            <person name="Samejima M."/>
            <person name="Schmutz J."/>
            <person name="Slot J.C."/>
            <person name="St John F."/>
            <person name="Stenlid J."/>
            <person name="Sun H."/>
            <person name="Sun S."/>
            <person name="Syed K."/>
            <person name="Tsang A."/>
            <person name="Wiebenga A."/>
            <person name="Young D."/>
            <person name="Pisabarro A."/>
            <person name="Eastwood D.C."/>
            <person name="Martin F."/>
            <person name="Cullen D."/>
            <person name="Grigoriev I.V."/>
            <person name="Hibbett D.S."/>
        </authorList>
    </citation>
    <scope>NUCLEOTIDE SEQUENCE [LARGE SCALE GENOMIC DNA]</scope>
    <source>
        <strain evidence="2">RWD-64-598 SS2</strain>
    </source>
</reference>
<gene>
    <name evidence="1" type="ORF">CONPUDRAFT_126538</name>
</gene>